<evidence type="ECO:0000313" key="1">
    <source>
        <dbReference type="EMBL" id="KAI3717699.1"/>
    </source>
</evidence>
<protein>
    <submittedName>
        <fullName evidence="1">Uncharacterized protein</fullName>
    </submittedName>
</protein>
<comment type="caution">
    <text evidence="1">The sequence shown here is derived from an EMBL/GenBank/DDBJ whole genome shotgun (WGS) entry which is preliminary data.</text>
</comment>
<accession>A0ACB9B709</accession>
<reference evidence="2" key="1">
    <citation type="journal article" date="2022" name="Mol. Ecol. Resour.">
        <title>The genomes of chicory, endive, great burdock and yacon provide insights into Asteraceae palaeo-polyploidization history and plant inulin production.</title>
        <authorList>
            <person name="Fan W."/>
            <person name="Wang S."/>
            <person name="Wang H."/>
            <person name="Wang A."/>
            <person name="Jiang F."/>
            <person name="Liu H."/>
            <person name="Zhao H."/>
            <person name="Xu D."/>
            <person name="Zhang Y."/>
        </authorList>
    </citation>
    <scope>NUCLEOTIDE SEQUENCE [LARGE SCALE GENOMIC DNA]</scope>
    <source>
        <strain evidence="2">cv. Yunnan</strain>
    </source>
</reference>
<proteinExistence type="predicted"/>
<dbReference type="Proteomes" id="UP001056120">
    <property type="component" value="Linkage Group LG23"/>
</dbReference>
<organism evidence="1 2">
    <name type="scientific">Smallanthus sonchifolius</name>
    <dbReference type="NCBI Taxonomy" id="185202"/>
    <lineage>
        <taxon>Eukaryota</taxon>
        <taxon>Viridiplantae</taxon>
        <taxon>Streptophyta</taxon>
        <taxon>Embryophyta</taxon>
        <taxon>Tracheophyta</taxon>
        <taxon>Spermatophyta</taxon>
        <taxon>Magnoliopsida</taxon>
        <taxon>eudicotyledons</taxon>
        <taxon>Gunneridae</taxon>
        <taxon>Pentapetalae</taxon>
        <taxon>asterids</taxon>
        <taxon>campanulids</taxon>
        <taxon>Asterales</taxon>
        <taxon>Asteraceae</taxon>
        <taxon>Asteroideae</taxon>
        <taxon>Heliantheae alliance</taxon>
        <taxon>Millerieae</taxon>
        <taxon>Smallanthus</taxon>
    </lineage>
</organism>
<dbReference type="EMBL" id="CM042040">
    <property type="protein sequence ID" value="KAI3717699.1"/>
    <property type="molecule type" value="Genomic_DNA"/>
</dbReference>
<keyword evidence="2" id="KW-1185">Reference proteome</keyword>
<evidence type="ECO:0000313" key="2">
    <source>
        <dbReference type="Proteomes" id="UP001056120"/>
    </source>
</evidence>
<name>A0ACB9B709_9ASTR</name>
<reference evidence="1 2" key="2">
    <citation type="journal article" date="2022" name="Mol. Ecol. Resour.">
        <title>The genomes of chicory, endive, great burdock and yacon provide insights into Asteraceae paleo-polyploidization history and plant inulin production.</title>
        <authorList>
            <person name="Fan W."/>
            <person name="Wang S."/>
            <person name="Wang H."/>
            <person name="Wang A."/>
            <person name="Jiang F."/>
            <person name="Liu H."/>
            <person name="Zhao H."/>
            <person name="Xu D."/>
            <person name="Zhang Y."/>
        </authorList>
    </citation>
    <scope>NUCLEOTIDE SEQUENCE [LARGE SCALE GENOMIC DNA]</scope>
    <source>
        <strain evidence="2">cv. Yunnan</strain>
        <tissue evidence="1">Leaves</tissue>
    </source>
</reference>
<gene>
    <name evidence="1" type="ORF">L1987_69476</name>
</gene>
<sequence>MATEEPVVPTEPTEPAAAAPASEEKPAVTTDEKLKKTKKAPMIKEAIVSLKERTGSSPYAIAKFIEENQKNLPANFKKVLSTQLKKFVTAGKLVKVKASYKLPAERAPAKKKSAAKPKTVKKITPVKKKTVAKPKPAPKAKSAVKPKTSAKPKAVVKPAAKAKSAVAKAKPKAKAATKPAKVARLPLGLLRVKRLRRLQRRWR</sequence>